<evidence type="ECO:0000313" key="3">
    <source>
        <dbReference type="Proteomes" id="UP000280861"/>
    </source>
</evidence>
<proteinExistence type="predicted"/>
<accession>A0A3P5XIF4</accession>
<dbReference type="AlphaFoldDB" id="A0A3P5XIF4"/>
<protein>
    <submittedName>
        <fullName evidence="2">Uncharacterized protein</fullName>
    </submittedName>
</protein>
<feature type="region of interest" description="Disordered" evidence="1">
    <location>
        <begin position="23"/>
        <end position="48"/>
    </location>
</feature>
<name>A0A3P5XIF4_9MICC</name>
<feature type="compositionally biased region" description="Low complexity" evidence="1">
    <location>
        <begin position="30"/>
        <end position="39"/>
    </location>
</feature>
<dbReference type="EMBL" id="UXAU01000029">
    <property type="protein sequence ID" value="VDC28496.1"/>
    <property type="molecule type" value="Genomic_DNA"/>
</dbReference>
<evidence type="ECO:0000313" key="2">
    <source>
        <dbReference type="EMBL" id="VDC28496.1"/>
    </source>
</evidence>
<organism evidence="2 3">
    <name type="scientific">Arthrobacter ulcerisalmonis</name>
    <dbReference type="NCBI Taxonomy" id="2483813"/>
    <lineage>
        <taxon>Bacteria</taxon>
        <taxon>Bacillati</taxon>
        <taxon>Actinomycetota</taxon>
        <taxon>Actinomycetes</taxon>
        <taxon>Micrococcales</taxon>
        <taxon>Micrococcaceae</taxon>
        <taxon>Arthrobacter</taxon>
    </lineage>
</organism>
<evidence type="ECO:0000256" key="1">
    <source>
        <dbReference type="SAM" id="MobiDB-lite"/>
    </source>
</evidence>
<dbReference type="RefSeq" id="WP_345788822.1">
    <property type="nucleotide sequence ID" value="NZ_CBCRYA010000017.1"/>
</dbReference>
<sequence>MPLAAAALSLAVITGCSVDVRDPAAPEPAPSTAELATPTITPGHDADAVANQDQPFSAGGILAAGVPVGISDGLGKAPGWTVTKAKVAGASQYTKSDGCVVAASVRTHQGPLIKKDDRESTAALFSYLDPTILPEYLSTGTLRWGGDPEAPARTVEVLVLSEARAVAGRAVAILARVFGTADSSIYVSVSCPDAATLAAARTDVERFLPVLPPSN</sequence>
<keyword evidence="3" id="KW-1185">Reference proteome</keyword>
<reference evidence="2 3" key="1">
    <citation type="submission" date="2018-11" db="EMBL/GenBank/DDBJ databases">
        <authorList>
            <person name="Criscuolo A."/>
        </authorList>
    </citation>
    <scope>NUCLEOTIDE SEQUENCE [LARGE SCALE GENOMIC DNA]</scope>
    <source>
        <strain evidence="2">AT11b</strain>
    </source>
</reference>
<dbReference type="Proteomes" id="UP000280861">
    <property type="component" value="Unassembled WGS sequence"/>
</dbReference>
<gene>
    <name evidence="2" type="ORF">PSET11_02124</name>
</gene>